<dbReference type="Pfam" id="PF00512">
    <property type="entry name" value="HisKA"/>
    <property type="match status" value="1"/>
</dbReference>
<keyword evidence="6" id="KW-1133">Transmembrane helix</keyword>
<feature type="domain" description="Histidine kinase" evidence="7">
    <location>
        <begin position="245"/>
        <end position="458"/>
    </location>
</feature>
<protein>
    <recommendedName>
        <fullName evidence="2">histidine kinase</fullName>
        <ecNumber evidence="2">2.7.13.3</ecNumber>
    </recommendedName>
</protein>
<dbReference type="CDD" id="cd19410">
    <property type="entry name" value="HK9-like_sensor"/>
    <property type="match status" value="1"/>
</dbReference>
<evidence type="ECO:0000313" key="8">
    <source>
        <dbReference type="EMBL" id="PHN02727.1"/>
    </source>
</evidence>
<comment type="caution">
    <text evidence="8">The sequence shown here is derived from an EMBL/GenBank/DDBJ whole genome shotgun (WGS) entry which is preliminary data.</text>
</comment>
<dbReference type="SMART" id="SM00388">
    <property type="entry name" value="HisKA"/>
    <property type="match status" value="1"/>
</dbReference>
<evidence type="ECO:0000256" key="1">
    <source>
        <dbReference type="ARBA" id="ARBA00000085"/>
    </source>
</evidence>
<evidence type="ECO:0000256" key="5">
    <source>
        <dbReference type="ARBA" id="ARBA00022777"/>
    </source>
</evidence>
<gene>
    <name evidence="8" type="ORF">CRP01_30555</name>
</gene>
<dbReference type="CDD" id="cd00082">
    <property type="entry name" value="HisKA"/>
    <property type="match status" value="1"/>
</dbReference>
<feature type="transmembrane region" description="Helical" evidence="6">
    <location>
        <begin position="185"/>
        <end position="208"/>
    </location>
</feature>
<dbReference type="Gene3D" id="1.10.287.130">
    <property type="match status" value="1"/>
</dbReference>
<accession>A0A2D0N2Q3</accession>
<sequence length="462" mass="53589">MRKQLHLLSDGFKKPRSITLALSYIFLILLVVLAIFFYIQTKAKQLDRDYQASTRVEVNLSNLLSNLQDAETGQRGYLLTQDRRYLGPFYLARASNLTIFKEIFQDIDVNSVPEGRKIKDLTARKYDELEATIELTQQERLSEALQIVETDAGQMMMDSLRILIHSLREKEKSKLAFSVQKINRLYLAGNIVFVICGITILGALVYVFRFIHPRLDQLYQTNKALKEHQIVIESKNEQLEHFAYITSHDIREPLKSIKGFVELFEVEYFDKLDHLGKQSFQFIKDAADRMDRMITTILNFSNLGKSEKFEEVDLNTTIQKVEKDLNVLIQENNAEIRCENLPLVVGKKELLKLLYHNLIANAIKFKQEALSPKIDISWKEDDRYWTFFVKDNGIGIPEKHHATIFRFFSRLHQQSTFSGYGIGLAFCKRIVELHDGHMTVSSHVDQGTTFSFQISKHLDHES</sequence>
<evidence type="ECO:0000256" key="3">
    <source>
        <dbReference type="ARBA" id="ARBA00022553"/>
    </source>
</evidence>
<name>A0A2D0N2Q3_FLAN2</name>
<dbReference type="InterPro" id="IPR003594">
    <property type="entry name" value="HATPase_dom"/>
</dbReference>
<dbReference type="InterPro" id="IPR050351">
    <property type="entry name" value="BphY/WalK/GraS-like"/>
</dbReference>
<dbReference type="GO" id="GO:0030295">
    <property type="term" value="F:protein kinase activator activity"/>
    <property type="evidence" value="ECO:0007669"/>
    <property type="project" value="TreeGrafter"/>
</dbReference>
<evidence type="ECO:0000256" key="4">
    <source>
        <dbReference type="ARBA" id="ARBA00022679"/>
    </source>
</evidence>
<dbReference type="EC" id="2.7.13.3" evidence="2"/>
<dbReference type="PROSITE" id="PS50109">
    <property type="entry name" value="HIS_KIN"/>
    <property type="match status" value="1"/>
</dbReference>
<dbReference type="InterPro" id="IPR036890">
    <property type="entry name" value="HATPase_C_sf"/>
</dbReference>
<keyword evidence="5" id="KW-0418">Kinase</keyword>
<dbReference type="InterPro" id="IPR036097">
    <property type="entry name" value="HisK_dim/P_sf"/>
</dbReference>
<evidence type="ECO:0000256" key="6">
    <source>
        <dbReference type="SAM" id="Phobius"/>
    </source>
</evidence>
<dbReference type="PANTHER" id="PTHR42878:SF15">
    <property type="entry name" value="BACTERIOPHYTOCHROME"/>
    <property type="match status" value="1"/>
</dbReference>
<evidence type="ECO:0000256" key="2">
    <source>
        <dbReference type="ARBA" id="ARBA00012438"/>
    </source>
</evidence>
<dbReference type="GO" id="GO:0000156">
    <property type="term" value="F:phosphorelay response regulator activity"/>
    <property type="evidence" value="ECO:0007669"/>
    <property type="project" value="TreeGrafter"/>
</dbReference>
<dbReference type="PANTHER" id="PTHR42878">
    <property type="entry name" value="TWO-COMPONENT HISTIDINE KINASE"/>
    <property type="match status" value="1"/>
</dbReference>
<dbReference type="InterPro" id="IPR007891">
    <property type="entry name" value="CHASE3"/>
</dbReference>
<dbReference type="AlphaFoldDB" id="A0A2D0N2Q3"/>
<keyword evidence="6" id="KW-0472">Membrane</keyword>
<dbReference type="InterPro" id="IPR003661">
    <property type="entry name" value="HisK_dim/P_dom"/>
</dbReference>
<dbReference type="Proteomes" id="UP000223913">
    <property type="component" value="Unassembled WGS sequence"/>
</dbReference>
<evidence type="ECO:0000313" key="9">
    <source>
        <dbReference type="Proteomes" id="UP000223913"/>
    </source>
</evidence>
<proteinExistence type="predicted"/>
<dbReference type="RefSeq" id="WP_099153869.1">
    <property type="nucleotide sequence ID" value="NZ_PDUD01000037.1"/>
</dbReference>
<keyword evidence="3" id="KW-0597">Phosphoprotein</keyword>
<dbReference type="Gene3D" id="3.30.565.10">
    <property type="entry name" value="Histidine kinase-like ATPase, C-terminal domain"/>
    <property type="match status" value="1"/>
</dbReference>
<dbReference type="InterPro" id="IPR004358">
    <property type="entry name" value="Sig_transdc_His_kin-like_C"/>
</dbReference>
<keyword evidence="6" id="KW-0812">Transmembrane</keyword>
<dbReference type="PRINTS" id="PR00344">
    <property type="entry name" value="BCTRLSENSOR"/>
</dbReference>
<reference evidence="8 9" key="1">
    <citation type="submission" date="2017-10" db="EMBL/GenBank/DDBJ databases">
        <title>The draft genome sequence of Lewinella nigricans NBRC 102662.</title>
        <authorList>
            <person name="Wang K."/>
        </authorList>
    </citation>
    <scope>NUCLEOTIDE SEQUENCE [LARGE SCALE GENOMIC DNA]</scope>
    <source>
        <strain evidence="8 9">NBRC 102662</strain>
    </source>
</reference>
<dbReference type="OrthoDB" id="9781208at2"/>
<dbReference type="Pfam" id="PF05227">
    <property type="entry name" value="CHASE3"/>
    <property type="match status" value="1"/>
</dbReference>
<dbReference type="SUPFAM" id="SSF47384">
    <property type="entry name" value="Homodimeric domain of signal transducing histidine kinase"/>
    <property type="match status" value="1"/>
</dbReference>
<dbReference type="FunFam" id="3.30.565.10:FF:000006">
    <property type="entry name" value="Sensor histidine kinase WalK"/>
    <property type="match status" value="1"/>
</dbReference>
<dbReference type="GO" id="GO:0000155">
    <property type="term" value="F:phosphorelay sensor kinase activity"/>
    <property type="evidence" value="ECO:0007669"/>
    <property type="project" value="InterPro"/>
</dbReference>
<dbReference type="InterPro" id="IPR005467">
    <property type="entry name" value="His_kinase_dom"/>
</dbReference>
<keyword evidence="9" id="KW-1185">Reference proteome</keyword>
<comment type="catalytic activity">
    <reaction evidence="1">
        <text>ATP + protein L-histidine = ADP + protein N-phospho-L-histidine.</text>
        <dbReference type="EC" id="2.7.13.3"/>
    </reaction>
</comment>
<dbReference type="Pfam" id="PF02518">
    <property type="entry name" value="HATPase_c"/>
    <property type="match status" value="1"/>
</dbReference>
<dbReference type="EMBL" id="PDUD01000037">
    <property type="protein sequence ID" value="PHN02727.1"/>
    <property type="molecule type" value="Genomic_DNA"/>
</dbReference>
<feature type="transmembrane region" description="Helical" evidence="6">
    <location>
        <begin position="20"/>
        <end position="39"/>
    </location>
</feature>
<keyword evidence="4" id="KW-0808">Transferase</keyword>
<organism evidence="8 9">
    <name type="scientific">Flavilitoribacter nigricans (strain ATCC 23147 / DSM 23189 / NBRC 102662 / NCIMB 1420 / SS-2)</name>
    <name type="common">Lewinella nigricans</name>
    <dbReference type="NCBI Taxonomy" id="1122177"/>
    <lineage>
        <taxon>Bacteria</taxon>
        <taxon>Pseudomonadati</taxon>
        <taxon>Bacteroidota</taxon>
        <taxon>Saprospiria</taxon>
        <taxon>Saprospirales</taxon>
        <taxon>Lewinellaceae</taxon>
        <taxon>Flavilitoribacter</taxon>
    </lineage>
</organism>
<dbReference type="SMART" id="SM00387">
    <property type="entry name" value="HATPase_c"/>
    <property type="match status" value="1"/>
</dbReference>
<evidence type="ECO:0000259" key="7">
    <source>
        <dbReference type="PROSITE" id="PS50109"/>
    </source>
</evidence>
<dbReference type="SUPFAM" id="SSF55874">
    <property type="entry name" value="ATPase domain of HSP90 chaperone/DNA topoisomerase II/histidine kinase"/>
    <property type="match status" value="1"/>
</dbReference>
<dbReference type="GO" id="GO:0007234">
    <property type="term" value="P:osmosensory signaling via phosphorelay pathway"/>
    <property type="evidence" value="ECO:0007669"/>
    <property type="project" value="TreeGrafter"/>
</dbReference>